<keyword evidence="3" id="KW-1185">Reference proteome</keyword>
<proteinExistence type="predicted"/>
<dbReference type="PANTHER" id="PTHR31580:SF49">
    <property type="entry name" value="FILAMENT-LIKE PLANT PROTEIN 3"/>
    <property type="match status" value="1"/>
</dbReference>
<protein>
    <submittedName>
        <fullName evidence="2">Uncharacterized protein</fullName>
    </submittedName>
</protein>
<organism evidence="2 3">
    <name type="scientific">Paspalum notatum var. saurae</name>
    <dbReference type="NCBI Taxonomy" id="547442"/>
    <lineage>
        <taxon>Eukaryota</taxon>
        <taxon>Viridiplantae</taxon>
        <taxon>Streptophyta</taxon>
        <taxon>Embryophyta</taxon>
        <taxon>Tracheophyta</taxon>
        <taxon>Spermatophyta</taxon>
        <taxon>Magnoliopsida</taxon>
        <taxon>Liliopsida</taxon>
        <taxon>Poales</taxon>
        <taxon>Poaceae</taxon>
        <taxon>PACMAD clade</taxon>
        <taxon>Panicoideae</taxon>
        <taxon>Andropogonodae</taxon>
        <taxon>Paspaleae</taxon>
        <taxon>Paspalinae</taxon>
        <taxon>Paspalum</taxon>
    </lineage>
</organism>
<feature type="compositionally biased region" description="Low complexity" evidence="1">
    <location>
        <begin position="31"/>
        <end position="42"/>
    </location>
</feature>
<reference evidence="2 3" key="1">
    <citation type="submission" date="2024-02" db="EMBL/GenBank/DDBJ databases">
        <title>High-quality chromosome-scale genome assembly of Pensacola bahiagrass (Paspalum notatum Flugge var. saurae).</title>
        <authorList>
            <person name="Vega J.M."/>
            <person name="Podio M."/>
            <person name="Orjuela J."/>
            <person name="Siena L.A."/>
            <person name="Pessino S.C."/>
            <person name="Combes M.C."/>
            <person name="Mariac C."/>
            <person name="Albertini E."/>
            <person name="Pupilli F."/>
            <person name="Ortiz J.P.A."/>
            <person name="Leblanc O."/>
        </authorList>
    </citation>
    <scope>NUCLEOTIDE SEQUENCE [LARGE SCALE GENOMIC DNA]</scope>
    <source>
        <strain evidence="2">R1</strain>
        <tissue evidence="2">Leaf</tissue>
    </source>
</reference>
<dbReference type="EMBL" id="CP144745">
    <property type="protein sequence ID" value="WVZ48931.1"/>
    <property type="molecule type" value="Genomic_DNA"/>
</dbReference>
<gene>
    <name evidence="2" type="ORF">U9M48_000321</name>
</gene>
<accession>A0AAQ3SEH9</accession>
<dbReference type="AlphaFoldDB" id="A0AAQ3SEH9"/>
<sequence length="244" mass="27051">MPGEPPPDLSNYSWSSGTTDDETRQAETAKSLTESTVLVTSSNDSSPQHGQSMQPEACQLLPPEVSPKVRDFDAKDSVTNLNEVSPNVRDDDVQDTVKSLNDKLCTALLTIDAKQEFGLEQAEAEVALLETASQKNTSLEDQVSHLDYTRQAREEHEKKICDAVAKKSKELESEKSELQNHISEVQPSFLQLTNHETTIEKSNQQQRLPDQFPALPLEPASWWNVSLLGSSSRRCKDAATWANA</sequence>
<feature type="compositionally biased region" description="Polar residues" evidence="1">
    <location>
        <begin position="43"/>
        <end position="54"/>
    </location>
</feature>
<dbReference type="Proteomes" id="UP001341281">
    <property type="component" value="Chromosome 01"/>
</dbReference>
<evidence type="ECO:0000313" key="3">
    <source>
        <dbReference type="Proteomes" id="UP001341281"/>
    </source>
</evidence>
<evidence type="ECO:0000256" key="1">
    <source>
        <dbReference type="SAM" id="MobiDB-lite"/>
    </source>
</evidence>
<dbReference type="PANTHER" id="PTHR31580">
    <property type="entry name" value="FILAMENT-LIKE PLANT PROTEIN 4"/>
    <property type="match status" value="1"/>
</dbReference>
<evidence type="ECO:0000313" key="2">
    <source>
        <dbReference type="EMBL" id="WVZ48931.1"/>
    </source>
</evidence>
<feature type="region of interest" description="Disordered" evidence="1">
    <location>
        <begin position="1"/>
        <end position="59"/>
    </location>
</feature>
<name>A0AAQ3SEH9_PASNO</name>